<evidence type="ECO:0008006" key="4">
    <source>
        <dbReference type="Google" id="ProtNLM"/>
    </source>
</evidence>
<dbReference type="OrthoDB" id="5484172at2"/>
<evidence type="ECO:0000256" key="1">
    <source>
        <dbReference type="SAM" id="SignalP"/>
    </source>
</evidence>
<gene>
    <name evidence="2" type="ORF">GF068_08845</name>
</gene>
<proteinExistence type="predicted"/>
<dbReference type="SMART" id="SM00567">
    <property type="entry name" value="EZ_HEAT"/>
    <property type="match status" value="5"/>
</dbReference>
<evidence type="ECO:0000313" key="2">
    <source>
        <dbReference type="EMBL" id="MRG92031.1"/>
    </source>
</evidence>
<organism evidence="2 3">
    <name type="scientific">Polyangium spumosum</name>
    <dbReference type="NCBI Taxonomy" id="889282"/>
    <lineage>
        <taxon>Bacteria</taxon>
        <taxon>Pseudomonadati</taxon>
        <taxon>Myxococcota</taxon>
        <taxon>Polyangia</taxon>
        <taxon>Polyangiales</taxon>
        <taxon>Polyangiaceae</taxon>
        <taxon>Polyangium</taxon>
    </lineage>
</organism>
<feature type="signal peptide" evidence="1">
    <location>
        <begin position="1"/>
        <end position="21"/>
    </location>
</feature>
<reference evidence="2 3" key="1">
    <citation type="submission" date="2019-10" db="EMBL/GenBank/DDBJ databases">
        <title>A soil myxobacterium in the family Polyangiaceae.</title>
        <authorList>
            <person name="Li Y."/>
            <person name="Wang J."/>
        </authorList>
    </citation>
    <scope>NUCLEOTIDE SEQUENCE [LARGE SCALE GENOMIC DNA]</scope>
    <source>
        <strain evidence="2 3">DSM 14734</strain>
    </source>
</reference>
<protein>
    <recommendedName>
        <fullName evidence="4">HEAT repeat domain-containing protein</fullName>
    </recommendedName>
</protein>
<keyword evidence="1" id="KW-0732">Signal</keyword>
<keyword evidence="3" id="KW-1185">Reference proteome</keyword>
<sequence length="844" mass="87704">MRLRTALPAFATLATGTLVLATSSAAPDATSSKDSIVAPAVAGQQALAVRASKEGVVARVCAKEANCSAEGGGQAIELPQGALELVARGAKLETRTLVGGRQVVRVVAGGGPGGASFVALLAAPLAGKGDAPITLWSGFTGLTKGEHGEERAFVLMEEPQEKGVRIVVGQQRDDVTVCGRPALVAAREVDPQTMTLKRGASVQNLSGKERAAATKLVATPVSGDKPRPLVPLLAARTASSAVGKAFATLTDGDPESTWSEAKSGPGRGEFVTFSSASEVPITSIDFVVRPPKAEVPAGAAPKTIYLATPDKLYEVSFPEDAFKKAGARYEVKLPEPLSATCLSIVLDAAYAPESAADARVTIAEITARTAFDESSPEALVAALAGGGDRAKGAAALLARGGSAAVKATIAGYEKLDEAGKRLAEGVIDAAPCAAQAPFWSRVMRAELEKKRPKRAPEELALVHARDRLRRCGRASASSLAELVEKGEGKVRIAAASELALLAPAEAVPVLVDALATKDDALRREIRGSLAHAAKSDRAMAALGEELEKERFAGRSEVVRIDILRALGARIDLVPGARDAFASLATEGAPFRTRYLLLAPAADLARAGDKSAEAFLVAAMRKDADPHVRLRAAEVSHRAPQVLPSLLEAAGDPEVRVRDAAVVALGARGREAEAPPPDLVAALAKRLAQDPFTFVRTNAARSLGEMPSTKAGDAALAAALGDASPEVRGRALDGLGAHRATTYLGPIRELAGDDEEQADVRARAILALASMCDRSQVDTWTKLARATPFAMSDRERTLGAAAIAALGDIKPQDLRARLAPLLDPKVPRNVRELARAALEAPSKCK</sequence>
<feature type="chain" id="PRO_5026697227" description="HEAT repeat domain-containing protein" evidence="1">
    <location>
        <begin position="22"/>
        <end position="844"/>
    </location>
</feature>
<accession>A0A6N7PTA4</accession>
<comment type="caution">
    <text evidence="2">The sequence shown here is derived from an EMBL/GenBank/DDBJ whole genome shotgun (WGS) entry which is preliminary data.</text>
</comment>
<dbReference type="AlphaFoldDB" id="A0A6N7PTA4"/>
<dbReference type="RefSeq" id="WP_153818870.1">
    <property type="nucleotide sequence ID" value="NZ_WJIE01000002.1"/>
</dbReference>
<dbReference type="InterPro" id="IPR004155">
    <property type="entry name" value="PBS_lyase_HEAT"/>
</dbReference>
<dbReference type="EMBL" id="WJIE01000002">
    <property type="protein sequence ID" value="MRG92031.1"/>
    <property type="molecule type" value="Genomic_DNA"/>
</dbReference>
<name>A0A6N7PTA4_9BACT</name>
<dbReference type="InterPro" id="IPR016024">
    <property type="entry name" value="ARM-type_fold"/>
</dbReference>
<dbReference type="InterPro" id="IPR011989">
    <property type="entry name" value="ARM-like"/>
</dbReference>
<dbReference type="Pfam" id="PF13646">
    <property type="entry name" value="HEAT_2"/>
    <property type="match status" value="2"/>
</dbReference>
<dbReference type="SUPFAM" id="SSF48371">
    <property type="entry name" value="ARM repeat"/>
    <property type="match status" value="1"/>
</dbReference>
<evidence type="ECO:0000313" key="3">
    <source>
        <dbReference type="Proteomes" id="UP000440224"/>
    </source>
</evidence>
<dbReference type="Gene3D" id="1.25.10.10">
    <property type="entry name" value="Leucine-rich Repeat Variant"/>
    <property type="match status" value="2"/>
</dbReference>
<dbReference type="Proteomes" id="UP000440224">
    <property type="component" value="Unassembled WGS sequence"/>
</dbReference>